<comment type="subcellular location">
    <subcellularLocation>
        <location evidence="1">Membrane</location>
        <topology evidence="1">Multi-pass membrane protein</topology>
    </subcellularLocation>
</comment>
<protein>
    <submittedName>
        <fullName evidence="6">ABC transporter domain-containing protein</fullName>
    </submittedName>
</protein>
<dbReference type="GO" id="GO:0042626">
    <property type="term" value="F:ATPase-coupled transmembrane transporter activity"/>
    <property type="evidence" value="ECO:0007669"/>
    <property type="project" value="TreeGrafter"/>
</dbReference>
<keyword evidence="5" id="KW-1185">Reference proteome</keyword>
<dbReference type="Gene3D" id="1.20.1560.10">
    <property type="entry name" value="ABC transporter type 1, transmembrane domain"/>
    <property type="match status" value="1"/>
</dbReference>
<dbReference type="Proteomes" id="UP000095283">
    <property type="component" value="Unplaced"/>
</dbReference>
<name>A0A1I7WYK3_HETBA</name>
<dbReference type="SUPFAM" id="SSF52540">
    <property type="entry name" value="P-loop containing nucleoside triphosphate hydrolases"/>
    <property type="match status" value="1"/>
</dbReference>
<evidence type="ECO:0000313" key="5">
    <source>
        <dbReference type="Proteomes" id="UP000095283"/>
    </source>
</evidence>
<dbReference type="InterPro" id="IPR039421">
    <property type="entry name" value="Type_1_exporter"/>
</dbReference>
<dbReference type="WBParaSite" id="Hba_10267">
    <property type="protein sequence ID" value="Hba_10267"/>
    <property type="gene ID" value="Hba_10267"/>
</dbReference>
<organism evidence="5 6">
    <name type="scientific">Heterorhabditis bacteriophora</name>
    <name type="common">Entomopathogenic nematode worm</name>
    <dbReference type="NCBI Taxonomy" id="37862"/>
    <lineage>
        <taxon>Eukaryota</taxon>
        <taxon>Metazoa</taxon>
        <taxon>Ecdysozoa</taxon>
        <taxon>Nematoda</taxon>
        <taxon>Chromadorea</taxon>
        <taxon>Rhabditida</taxon>
        <taxon>Rhabditina</taxon>
        <taxon>Rhabditomorpha</taxon>
        <taxon>Strongyloidea</taxon>
        <taxon>Heterorhabditidae</taxon>
        <taxon>Heterorhabditis</taxon>
    </lineage>
</organism>
<keyword evidence="3" id="KW-1133">Transmembrane helix</keyword>
<dbReference type="GO" id="GO:0005886">
    <property type="term" value="C:plasma membrane"/>
    <property type="evidence" value="ECO:0007669"/>
    <property type="project" value="TreeGrafter"/>
</dbReference>
<dbReference type="InterPro" id="IPR027417">
    <property type="entry name" value="P-loop_NTPase"/>
</dbReference>
<evidence type="ECO:0000256" key="1">
    <source>
        <dbReference type="ARBA" id="ARBA00004141"/>
    </source>
</evidence>
<dbReference type="InterPro" id="IPR036640">
    <property type="entry name" value="ABC1_TM_sf"/>
</dbReference>
<evidence type="ECO:0000256" key="4">
    <source>
        <dbReference type="ARBA" id="ARBA00023136"/>
    </source>
</evidence>
<dbReference type="Gene3D" id="3.40.50.300">
    <property type="entry name" value="P-loop containing nucleotide triphosphate hydrolases"/>
    <property type="match status" value="2"/>
</dbReference>
<evidence type="ECO:0000256" key="3">
    <source>
        <dbReference type="ARBA" id="ARBA00022989"/>
    </source>
</evidence>
<accession>A0A1I7WYK3</accession>
<keyword evidence="4" id="KW-0472">Membrane</keyword>
<dbReference type="AlphaFoldDB" id="A0A1I7WYK3"/>
<evidence type="ECO:0000256" key="2">
    <source>
        <dbReference type="ARBA" id="ARBA00022692"/>
    </source>
</evidence>
<dbReference type="PANTHER" id="PTHR24222">
    <property type="entry name" value="ABC TRANSPORTER B FAMILY"/>
    <property type="match status" value="1"/>
</dbReference>
<dbReference type="GO" id="GO:0005524">
    <property type="term" value="F:ATP binding"/>
    <property type="evidence" value="ECO:0007669"/>
    <property type="project" value="InterPro"/>
</dbReference>
<keyword evidence="2" id="KW-0812">Transmembrane</keyword>
<dbReference type="PANTHER" id="PTHR24222:SF76">
    <property type="entry name" value="MYCOBACTIN IMPORT ATP-BINDING_PERMEASE PROTEIN IRTB"/>
    <property type="match status" value="1"/>
</dbReference>
<reference evidence="6" key="1">
    <citation type="submission" date="2016-11" db="UniProtKB">
        <authorList>
            <consortium name="WormBaseParasite"/>
        </authorList>
    </citation>
    <scope>IDENTIFICATION</scope>
</reference>
<proteinExistence type="predicted"/>
<sequence length="250" mass="28958">MGVGIGFANFCMYIHIIFHRYGSQIISHDPSFDRGFIFTVSGNSRNKKWGNRLFNLSIIDLRRIKPVLKIFYIQKPIIDPYSTKGIVLSKMKGDITLENVHFSYPSRKDIPILKGVSLHVAADILSYFLYETLSIERLDFYVNNITIDGINLCDVNVQSLREQIGIVSQKELMAEIWKTESFIQEPILFDGTLYDNIKMGNENSTYEEIMEACQKVSSILIDFILLIFLRTRIEALYLVDKIFCYINMHK</sequence>
<evidence type="ECO:0000313" key="6">
    <source>
        <dbReference type="WBParaSite" id="Hba_10267"/>
    </source>
</evidence>